<dbReference type="PANTHER" id="PTHR30346:SF0">
    <property type="entry name" value="HCA OPERON TRANSCRIPTIONAL ACTIVATOR HCAR"/>
    <property type="match status" value="1"/>
</dbReference>
<dbReference type="CDD" id="cd08414">
    <property type="entry name" value="PBP2_LTTR_aromatics_like"/>
    <property type="match status" value="1"/>
</dbReference>
<keyword evidence="3" id="KW-0238">DNA-binding</keyword>
<dbReference type="SUPFAM" id="SSF46785">
    <property type="entry name" value="Winged helix' DNA-binding domain"/>
    <property type="match status" value="1"/>
</dbReference>
<dbReference type="SUPFAM" id="SSF53850">
    <property type="entry name" value="Periplasmic binding protein-like II"/>
    <property type="match status" value="1"/>
</dbReference>
<keyword evidence="4" id="KW-0804">Transcription</keyword>
<dbReference type="Pfam" id="PF03466">
    <property type="entry name" value="LysR_substrate"/>
    <property type="match status" value="1"/>
</dbReference>
<dbReference type="Proteomes" id="UP001164761">
    <property type="component" value="Chromosome"/>
</dbReference>
<feature type="domain" description="HTH lysR-type" evidence="5">
    <location>
        <begin position="1"/>
        <end position="58"/>
    </location>
</feature>
<protein>
    <submittedName>
        <fullName evidence="6">LysR family transcriptional regulator</fullName>
    </submittedName>
</protein>
<dbReference type="Gene3D" id="1.10.10.10">
    <property type="entry name" value="Winged helix-like DNA-binding domain superfamily/Winged helix DNA-binding domain"/>
    <property type="match status" value="1"/>
</dbReference>
<evidence type="ECO:0000256" key="2">
    <source>
        <dbReference type="ARBA" id="ARBA00023015"/>
    </source>
</evidence>
<keyword evidence="2" id="KW-0805">Transcription regulation</keyword>
<organism evidence="6 7">
    <name type="scientific">Alicyclobacillus fastidiosus</name>
    <dbReference type="NCBI Taxonomy" id="392011"/>
    <lineage>
        <taxon>Bacteria</taxon>
        <taxon>Bacillati</taxon>
        <taxon>Bacillota</taxon>
        <taxon>Bacilli</taxon>
        <taxon>Bacillales</taxon>
        <taxon>Alicyclobacillaceae</taxon>
        <taxon>Alicyclobacillus</taxon>
    </lineage>
</organism>
<reference evidence="6" key="1">
    <citation type="submission" date="2022-08" db="EMBL/GenBank/DDBJ databases">
        <title>Alicyclobacillus fastidiosus DSM 17978, complete genome.</title>
        <authorList>
            <person name="Wang Q."/>
            <person name="Cai R."/>
            <person name="Wang Z."/>
        </authorList>
    </citation>
    <scope>NUCLEOTIDE SEQUENCE</scope>
    <source>
        <strain evidence="6">DSM 17978</strain>
    </source>
</reference>
<name>A0ABY6ZF81_9BACL</name>
<evidence type="ECO:0000313" key="6">
    <source>
        <dbReference type="EMBL" id="WAH41152.1"/>
    </source>
</evidence>
<evidence type="ECO:0000259" key="5">
    <source>
        <dbReference type="PROSITE" id="PS50931"/>
    </source>
</evidence>
<keyword evidence="7" id="KW-1185">Reference proteome</keyword>
<dbReference type="PRINTS" id="PR00039">
    <property type="entry name" value="HTHLYSR"/>
</dbReference>
<dbReference type="InterPro" id="IPR005119">
    <property type="entry name" value="LysR_subst-bd"/>
</dbReference>
<dbReference type="InterPro" id="IPR036388">
    <property type="entry name" value="WH-like_DNA-bd_sf"/>
</dbReference>
<accession>A0ABY6ZF81</accession>
<dbReference type="Gene3D" id="3.40.190.10">
    <property type="entry name" value="Periplasmic binding protein-like II"/>
    <property type="match status" value="2"/>
</dbReference>
<comment type="similarity">
    <text evidence="1">Belongs to the LysR transcriptional regulatory family.</text>
</comment>
<evidence type="ECO:0000256" key="3">
    <source>
        <dbReference type="ARBA" id="ARBA00023125"/>
    </source>
</evidence>
<evidence type="ECO:0000256" key="4">
    <source>
        <dbReference type="ARBA" id="ARBA00023163"/>
    </source>
</evidence>
<evidence type="ECO:0000256" key="1">
    <source>
        <dbReference type="ARBA" id="ARBA00009437"/>
    </source>
</evidence>
<dbReference type="Pfam" id="PF00126">
    <property type="entry name" value="HTH_1"/>
    <property type="match status" value="1"/>
</dbReference>
<proteinExistence type="inferred from homology"/>
<dbReference type="PANTHER" id="PTHR30346">
    <property type="entry name" value="TRANSCRIPTIONAL DUAL REGULATOR HCAR-RELATED"/>
    <property type="match status" value="1"/>
</dbReference>
<gene>
    <name evidence="6" type="ORF">NZD89_23250</name>
</gene>
<evidence type="ECO:0000313" key="7">
    <source>
        <dbReference type="Proteomes" id="UP001164761"/>
    </source>
</evidence>
<dbReference type="InterPro" id="IPR000847">
    <property type="entry name" value="LysR_HTH_N"/>
</dbReference>
<dbReference type="EMBL" id="CP104067">
    <property type="protein sequence ID" value="WAH41152.1"/>
    <property type="molecule type" value="Genomic_DNA"/>
</dbReference>
<sequence length="295" mass="33133">MELRHLEYFVVVADELHFGRAAARLQMTQPPLSQQIQQLERELGVVLFNRSNRHVELTNAGKVFLEEIRDVLIRIEHAKQSARRAQQGMLGRLILGFVGSATYDILPNVIRSYQEQYPDVDISLHEMATPAQIAALRRGDIDVGVLRTPISDGELSVAAIERHYCVAVVPKSHRFATRSSVRLDELTEERWILIARSIWPGLHDEFLSACLAVGFSPSIRQEVMEVQTAVGLVAAGLGVSIVPSSTRNLHTHDVVYLKIEGVTPQVEMAIAWRRNETSEVVQAFLAMMNLPRQSR</sequence>
<dbReference type="RefSeq" id="WP_268005053.1">
    <property type="nucleotide sequence ID" value="NZ_BSUT01000001.1"/>
</dbReference>
<dbReference type="PROSITE" id="PS50931">
    <property type="entry name" value="HTH_LYSR"/>
    <property type="match status" value="1"/>
</dbReference>
<dbReference type="InterPro" id="IPR036390">
    <property type="entry name" value="WH_DNA-bd_sf"/>
</dbReference>